<comment type="similarity">
    <text evidence="7">Belongs to the CobU/CobP family.</text>
</comment>
<evidence type="ECO:0000256" key="7">
    <source>
        <dbReference type="ARBA" id="ARBA00007490"/>
    </source>
</evidence>
<evidence type="ECO:0000256" key="11">
    <source>
        <dbReference type="ARBA" id="ARBA00022679"/>
    </source>
</evidence>
<feature type="binding site" evidence="19">
    <location>
        <begin position="7"/>
        <end position="14"/>
    </location>
    <ligand>
        <name>GTP</name>
        <dbReference type="ChEBI" id="CHEBI:37565"/>
    </ligand>
</feature>
<comment type="function">
    <text evidence="4">Catalyzes ATP-dependent phosphorylation of adenosylcobinamide and addition of GMP to adenosylcobinamide phosphate.</text>
</comment>
<dbReference type="EMBL" id="DVJM01000105">
    <property type="protein sequence ID" value="HIS78747.1"/>
    <property type="molecule type" value="Genomic_DNA"/>
</dbReference>
<proteinExistence type="inferred from homology"/>
<evidence type="ECO:0000256" key="3">
    <source>
        <dbReference type="ARBA" id="ARBA00001522"/>
    </source>
</evidence>
<comment type="pathway">
    <text evidence="5">Cofactor biosynthesis; adenosylcobalamin biosynthesis; adenosylcobalamin from cob(II)yrinate a,c-diamide: step 6/7.</text>
</comment>
<feature type="binding site" evidence="19">
    <location>
        <begin position="50"/>
        <end position="53"/>
    </location>
    <ligand>
        <name>GTP</name>
        <dbReference type="ChEBI" id="CHEBI:37565"/>
    </ligand>
</feature>
<evidence type="ECO:0000313" key="20">
    <source>
        <dbReference type="EMBL" id="HIS78747.1"/>
    </source>
</evidence>
<evidence type="ECO:0000256" key="1">
    <source>
        <dbReference type="ARBA" id="ARBA00000312"/>
    </source>
</evidence>
<dbReference type="Pfam" id="PF02283">
    <property type="entry name" value="CobU"/>
    <property type="match status" value="1"/>
</dbReference>
<dbReference type="CDD" id="cd00544">
    <property type="entry name" value="CobU"/>
    <property type="match status" value="1"/>
</dbReference>
<keyword evidence="11" id="KW-0808">Transferase</keyword>
<protein>
    <recommendedName>
        <fullName evidence="16">Adenosylcobinamide kinase</fullName>
        <ecNumber evidence="8">2.7.1.156</ecNumber>
        <ecNumber evidence="9">2.7.7.62</ecNumber>
    </recommendedName>
    <alternativeName>
        <fullName evidence="17">Adenosylcobinamide-phosphate guanylyltransferase</fullName>
    </alternativeName>
</protein>
<dbReference type="EC" id="2.7.7.62" evidence="9"/>
<keyword evidence="15 19" id="KW-0342">GTP-binding</keyword>
<dbReference type="GO" id="GO:0009236">
    <property type="term" value="P:cobalamin biosynthetic process"/>
    <property type="evidence" value="ECO:0007669"/>
    <property type="project" value="UniProtKB-KW"/>
</dbReference>
<comment type="catalytic activity">
    <reaction evidence="1">
        <text>adenosylcob(III)inamide + ATP = adenosylcob(III)inamide phosphate + ADP + H(+)</text>
        <dbReference type="Rhea" id="RHEA:15769"/>
        <dbReference type="ChEBI" id="CHEBI:2480"/>
        <dbReference type="ChEBI" id="CHEBI:15378"/>
        <dbReference type="ChEBI" id="CHEBI:30616"/>
        <dbReference type="ChEBI" id="CHEBI:58502"/>
        <dbReference type="ChEBI" id="CHEBI:456216"/>
        <dbReference type="EC" id="2.7.1.156"/>
    </reaction>
</comment>
<dbReference type="Gene3D" id="3.40.50.300">
    <property type="entry name" value="P-loop containing nucleotide triphosphate hydrolases"/>
    <property type="match status" value="1"/>
</dbReference>
<name>A0A9D1FS26_9FIRM</name>
<keyword evidence="13 20" id="KW-0418">Kinase</keyword>
<evidence type="ECO:0000256" key="12">
    <source>
        <dbReference type="ARBA" id="ARBA00022741"/>
    </source>
</evidence>
<evidence type="ECO:0000256" key="16">
    <source>
        <dbReference type="ARBA" id="ARBA00029570"/>
    </source>
</evidence>
<evidence type="ECO:0000313" key="21">
    <source>
        <dbReference type="Proteomes" id="UP000824141"/>
    </source>
</evidence>
<feature type="active site" description="GMP-histidine intermediate" evidence="18">
    <location>
        <position position="49"/>
    </location>
</feature>
<evidence type="ECO:0000256" key="13">
    <source>
        <dbReference type="ARBA" id="ARBA00022777"/>
    </source>
</evidence>
<dbReference type="InterPro" id="IPR003203">
    <property type="entry name" value="CobU/CobP"/>
</dbReference>
<gene>
    <name evidence="20" type="ORF">IAD03_05190</name>
</gene>
<evidence type="ECO:0000256" key="9">
    <source>
        <dbReference type="ARBA" id="ARBA00012523"/>
    </source>
</evidence>
<dbReference type="GO" id="GO:0005525">
    <property type="term" value="F:GTP binding"/>
    <property type="evidence" value="ECO:0007669"/>
    <property type="project" value="UniProtKB-KW"/>
</dbReference>
<keyword evidence="12 19" id="KW-0547">Nucleotide-binding</keyword>
<dbReference type="PANTHER" id="PTHR34848">
    <property type="match status" value="1"/>
</dbReference>
<dbReference type="SUPFAM" id="SSF52540">
    <property type="entry name" value="P-loop containing nucleoside triphosphate hydrolases"/>
    <property type="match status" value="1"/>
</dbReference>
<sequence>MTALVIGGAASGKSAFAEQLAVSLSDGPRCYIATMQPFDGECRARIQRHREQRAGKGFATLECFTGLHRAVPPEKSTVLLECVSNLAANELYSPDGAGDGAVEAIVEGVRSLRRRCEHLVIVSNEVFSGGSSYAGDTLHYLRVLAQVNRLLAQEADEVYEIVCGLPICHKGKGVGA</sequence>
<dbReference type="GO" id="GO:0008820">
    <property type="term" value="F:cobinamide phosphate guanylyltransferase activity"/>
    <property type="evidence" value="ECO:0007669"/>
    <property type="project" value="UniProtKB-EC"/>
</dbReference>
<organism evidence="20 21">
    <name type="scientific">Candidatus Caccousia stercoris</name>
    <dbReference type="NCBI Taxonomy" id="2840723"/>
    <lineage>
        <taxon>Bacteria</taxon>
        <taxon>Bacillati</taxon>
        <taxon>Bacillota</taxon>
        <taxon>Clostridia</taxon>
        <taxon>Eubacteriales</taxon>
        <taxon>Oscillospiraceae</taxon>
        <taxon>Oscillospiraceae incertae sedis</taxon>
        <taxon>Candidatus Caccousia</taxon>
    </lineage>
</organism>
<evidence type="ECO:0000256" key="10">
    <source>
        <dbReference type="ARBA" id="ARBA00022573"/>
    </source>
</evidence>
<feature type="binding site" evidence="19">
    <location>
        <position position="81"/>
    </location>
    <ligand>
        <name>GTP</name>
        <dbReference type="ChEBI" id="CHEBI:37565"/>
    </ligand>
</feature>
<evidence type="ECO:0000256" key="4">
    <source>
        <dbReference type="ARBA" id="ARBA00003889"/>
    </source>
</evidence>
<evidence type="ECO:0000256" key="2">
    <source>
        <dbReference type="ARBA" id="ARBA00000711"/>
    </source>
</evidence>
<dbReference type="InterPro" id="IPR027417">
    <property type="entry name" value="P-loop_NTPase"/>
</dbReference>
<comment type="catalytic activity">
    <reaction evidence="2">
        <text>adenosylcob(III)inamide phosphate + GTP + H(+) = adenosylcob(III)inamide-GDP + diphosphate</text>
        <dbReference type="Rhea" id="RHEA:22712"/>
        <dbReference type="ChEBI" id="CHEBI:15378"/>
        <dbReference type="ChEBI" id="CHEBI:33019"/>
        <dbReference type="ChEBI" id="CHEBI:37565"/>
        <dbReference type="ChEBI" id="CHEBI:58502"/>
        <dbReference type="ChEBI" id="CHEBI:60487"/>
        <dbReference type="EC" id="2.7.7.62"/>
    </reaction>
</comment>
<comment type="pathway">
    <text evidence="6">Cofactor biosynthesis; adenosylcobalamin biosynthesis; adenosylcobalamin from cob(II)yrinate a,c-diamide: step 5/7.</text>
</comment>
<reference evidence="20" key="2">
    <citation type="journal article" date="2021" name="PeerJ">
        <title>Extensive microbial diversity within the chicken gut microbiome revealed by metagenomics and culture.</title>
        <authorList>
            <person name="Gilroy R."/>
            <person name="Ravi A."/>
            <person name="Getino M."/>
            <person name="Pursley I."/>
            <person name="Horton D.L."/>
            <person name="Alikhan N.F."/>
            <person name="Baker D."/>
            <person name="Gharbi K."/>
            <person name="Hall N."/>
            <person name="Watson M."/>
            <person name="Adriaenssens E.M."/>
            <person name="Foster-Nyarko E."/>
            <person name="Jarju S."/>
            <person name="Secka A."/>
            <person name="Antonio M."/>
            <person name="Oren A."/>
            <person name="Chaudhuri R.R."/>
            <person name="La Ragione R."/>
            <person name="Hildebrand F."/>
            <person name="Pallen M.J."/>
        </authorList>
    </citation>
    <scope>NUCLEOTIDE SEQUENCE</scope>
    <source>
        <strain evidence="20">6086</strain>
    </source>
</reference>
<keyword evidence="14" id="KW-0067">ATP-binding</keyword>
<dbReference type="AlphaFoldDB" id="A0A9D1FS26"/>
<evidence type="ECO:0000256" key="5">
    <source>
        <dbReference type="ARBA" id="ARBA00004692"/>
    </source>
</evidence>
<evidence type="ECO:0000256" key="15">
    <source>
        <dbReference type="ARBA" id="ARBA00023134"/>
    </source>
</evidence>
<evidence type="ECO:0000256" key="6">
    <source>
        <dbReference type="ARBA" id="ARBA00005159"/>
    </source>
</evidence>
<evidence type="ECO:0000256" key="14">
    <source>
        <dbReference type="ARBA" id="ARBA00022840"/>
    </source>
</evidence>
<feature type="binding site" evidence="19">
    <location>
        <position position="62"/>
    </location>
    <ligand>
        <name>GTP</name>
        <dbReference type="ChEBI" id="CHEBI:37565"/>
    </ligand>
</feature>
<comment type="caution">
    <text evidence="20">The sequence shown here is derived from an EMBL/GenBank/DDBJ whole genome shotgun (WGS) entry which is preliminary data.</text>
</comment>
<evidence type="ECO:0000256" key="19">
    <source>
        <dbReference type="PIRSR" id="PIRSR006135-2"/>
    </source>
</evidence>
<dbReference type="GO" id="GO:0005524">
    <property type="term" value="F:ATP binding"/>
    <property type="evidence" value="ECO:0007669"/>
    <property type="project" value="UniProtKB-KW"/>
</dbReference>
<dbReference type="GO" id="GO:0043752">
    <property type="term" value="F:adenosylcobinamide kinase activity"/>
    <property type="evidence" value="ECO:0007669"/>
    <property type="project" value="UniProtKB-EC"/>
</dbReference>
<reference evidence="20" key="1">
    <citation type="submission" date="2020-10" db="EMBL/GenBank/DDBJ databases">
        <authorList>
            <person name="Gilroy R."/>
        </authorList>
    </citation>
    <scope>NUCLEOTIDE SEQUENCE</scope>
    <source>
        <strain evidence="20">6086</strain>
    </source>
</reference>
<evidence type="ECO:0000256" key="17">
    <source>
        <dbReference type="ARBA" id="ARBA00030571"/>
    </source>
</evidence>
<keyword evidence="10" id="KW-0169">Cobalamin biosynthesis</keyword>
<dbReference type="EC" id="2.7.1.156" evidence="8"/>
<evidence type="ECO:0000256" key="18">
    <source>
        <dbReference type="PIRSR" id="PIRSR006135-1"/>
    </source>
</evidence>
<dbReference type="PANTHER" id="PTHR34848:SF1">
    <property type="entry name" value="BIFUNCTIONAL ADENOSYLCOBALAMIN BIOSYNTHESIS PROTEIN COBU"/>
    <property type="match status" value="1"/>
</dbReference>
<dbReference type="PIRSF" id="PIRSF006135">
    <property type="entry name" value="CobU"/>
    <property type="match status" value="1"/>
</dbReference>
<dbReference type="Proteomes" id="UP000824141">
    <property type="component" value="Unassembled WGS sequence"/>
</dbReference>
<evidence type="ECO:0000256" key="8">
    <source>
        <dbReference type="ARBA" id="ARBA00012016"/>
    </source>
</evidence>
<comment type="catalytic activity">
    <reaction evidence="3">
        <text>adenosylcob(III)inamide + GTP = adenosylcob(III)inamide phosphate + GDP + H(+)</text>
        <dbReference type="Rhea" id="RHEA:15765"/>
        <dbReference type="ChEBI" id="CHEBI:2480"/>
        <dbReference type="ChEBI" id="CHEBI:15378"/>
        <dbReference type="ChEBI" id="CHEBI:37565"/>
        <dbReference type="ChEBI" id="CHEBI:58189"/>
        <dbReference type="ChEBI" id="CHEBI:58502"/>
        <dbReference type="EC" id="2.7.1.156"/>
    </reaction>
</comment>
<accession>A0A9D1FS26</accession>
<keyword evidence="20" id="KW-0548">Nucleotidyltransferase</keyword>